<dbReference type="Proteomes" id="UP000215914">
    <property type="component" value="Chromosome 9"/>
</dbReference>
<accession>A0A251TV38</accession>
<evidence type="ECO:0000256" key="1">
    <source>
        <dbReference type="SAM" id="MobiDB-lite"/>
    </source>
</evidence>
<gene>
    <name evidence="2" type="ORF">HannXRQ_Chr09g0251361</name>
</gene>
<name>A0A251TV38_HELAN</name>
<organism evidence="2 3">
    <name type="scientific">Helianthus annuus</name>
    <name type="common">Common sunflower</name>
    <dbReference type="NCBI Taxonomy" id="4232"/>
    <lineage>
        <taxon>Eukaryota</taxon>
        <taxon>Viridiplantae</taxon>
        <taxon>Streptophyta</taxon>
        <taxon>Embryophyta</taxon>
        <taxon>Tracheophyta</taxon>
        <taxon>Spermatophyta</taxon>
        <taxon>Magnoliopsida</taxon>
        <taxon>eudicotyledons</taxon>
        <taxon>Gunneridae</taxon>
        <taxon>Pentapetalae</taxon>
        <taxon>asterids</taxon>
        <taxon>campanulids</taxon>
        <taxon>Asterales</taxon>
        <taxon>Asteraceae</taxon>
        <taxon>Asteroideae</taxon>
        <taxon>Heliantheae alliance</taxon>
        <taxon>Heliantheae</taxon>
        <taxon>Helianthus</taxon>
    </lineage>
</organism>
<proteinExistence type="predicted"/>
<evidence type="ECO:0000313" key="3">
    <source>
        <dbReference type="Proteomes" id="UP000215914"/>
    </source>
</evidence>
<feature type="region of interest" description="Disordered" evidence="1">
    <location>
        <begin position="30"/>
        <end position="51"/>
    </location>
</feature>
<dbReference type="AlphaFoldDB" id="A0A251TV38"/>
<keyword evidence="3" id="KW-1185">Reference proteome</keyword>
<dbReference type="EMBL" id="CM007898">
    <property type="protein sequence ID" value="OTG14613.1"/>
    <property type="molecule type" value="Genomic_DNA"/>
</dbReference>
<reference evidence="3" key="1">
    <citation type="journal article" date="2017" name="Nature">
        <title>The sunflower genome provides insights into oil metabolism, flowering and Asterid evolution.</title>
        <authorList>
            <person name="Badouin H."/>
            <person name="Gouzy J."/>
            <person name="Grassa C.J."/>
            <person name="Murat F."/>
            <person name="Staton S.E."/>
            <person name="Cottret L."/>
            <person name="Lelandais-Briere C."/>
            <person name="Owens G.L."/>
            <person name="Carrere S."/>
            <person name="Mayjonade B."/>
            <person name="Legrand L."/>
            <person name="Gill N."/>
            <person name="Kane N.C."/>
            <person name="Bowers J.E."/>
            <person name="Hubner S."/>
            <person name="Bellec A."/>
            <person name="Berard A."/>
            <person name="Berges H."/>
            <person name="Blanchet N."/>
            <person name="Boniface M.C."/>
            <person name="Brunel D."/>
            <person name="Catrice O."/>
            <person name="Chaidir N."/>
            <person name="Claudel C."/>
            <person name="Donnadieu C."/>
            <person name="Faraut T."/>
            <person name="Fievet G."/>
            <person name="Helmstetter N."/>
            <person name="King M."/>
            <person name="Knapp S.J."/>
            <person name="Lai Z."/>
            <person name="Le Paslier M.C."/>
            <person name="Lippi Y."/>
            <person name="Lorenzon L."/>
            <person name="Mandel J.R."/>
            <person name="Marage G."/>
            <person name="Marchand G."/>
            <person name="Marquand E."/>
            <person name="Bret-Mestries E."/>
            <person name="Morien E."/>
            <person name="Nambeesan S."/>
            <person name="Nguyen T."/>
            <person name="Pegot-Espagnet P."/>
            <person name="Pouilly N."/>
            <person name="Raftis F."/>
            <person name="Sallet E."/>
            <person name="Schiex T."/>
            <person name="Thomas J."/>
            <person name="Vandecasteele C."/>
            <person name="Vares D."/>
            <person name="Vear F."/>
            <person name="Vautrin S."/>
            <person name="Crespi M."/>
            <person name="Mangin B."/>
            <person name="Burke J.M."/>
            <person name="Salse J."/>
            <person name="Munos S."/>
            <person name="Vincourt P."/>
            <person name="Rieseberg L.H."/>
            <person name="Langlade N.B."/>
        </authorList>
    </citation>
    <scope>NUCLEOTIDE SEQUENCE [LARGE SCALE GENOMIC DNA]</scope>
    <source>
        <strain evidence="3">cv. SF193</strain>
    </source>
</reference>
<protein>
    <submittedName>
        <fullName evidence="2">Uncharacterized protein</fullName>
    </submittedName>
</protein>
<dbReference type="InParanoid" id="A0A251TV38"/>
<sequence>MFELNVCLVNVVCKITDLILRIWANRSSFSPSSLSNPPPPHSTHHTTSSTLFPPSAAPVLIPIKKEGRFLKKSRKTKKCGRDCLKNHHQANNSGFLSSLSWAIFLIHHETLIFFEIHLYNRSG</sequence>
<evidence type="ECO:0000313" key="2">
    <source>
        <dbReference type="EMBL" id="OTG14613.1"/>
    </source>
</evidence>